<name>A0AA45R2I4_9PSEU</name>
<dbReference type="EMBL" id="CP073249">
    <property type="protein sequence ID" value="QUF02535.1"/>
    <property type="molecule type" value="Genomic_DNA"/>
</dbReference>
<dbReference type="InterPro" id="IPR010982">
    <property type="entry name" value="Lambda_DNA-bd_dom_sf"/>
</dbReference>
<organism evidence="2 3">
    <name type="scientific">Actinosynnema pretiosum subsp. pretiosum</name>
    <dbReference type="NCBI Taxonomy" id="103721"/>
    <lineage>
        <taxon>Bacteria</taxon>
        <taxon>Bacillati</taxon>
        <taxon>Actinomycetota</taxon>
        <taxon>Actinomycetes</taxon>
        <taxon>Pseudonocardiales</taxon>
        <taxon>Pseudonocardiaceae</taxon>
        <taxon>Actinosynnema</taxon>
    </lineage>
</organism>
<evidence type="ECO:0000313" key="2">
    <source>
        <dbReference type="EMBL" id="QUF02535.1"/>
    </source>
</evidence>
<evidence type="ECO:0000313" key="3">
    <source>
        <dbReference type="Proteomes" id="UP000677152"/>
    </source>
</evidence>
<feature type="domain" description="DUF5753" evidence="1">
    <location>
        <begin position="100"/>
        <end position="279"/>
    </location>
</feature>
<reference evidence="2" key="1">
    <citation type="submission" date="2021-04" db="EMBL/GenBank/DDBJ databases">
        <title>Genomic sequence of Actinosynnema pretiosum subsp. pretiosum ATCC 31280 (C-14919).</title>
        <authorList>
            <person name="Bai L."/>
            <person name="Wang X."/>
            <person name="Xiao Y."/>
        </authorList>
    </citation>
    <scope>NUCLEOTIDE SEQUENCE</scope>
    <source>
        <strain evidence="2">ATCC 31280</strain>
    </source>
</reference>
<dbReference type="AlphaFoldDB" id="A0AA45R2I4"/>
<dbReference type="Pfam" id="PF13560">
    <property type="entry name" value="HTH_31"/>
    <property type="match status" value="1"/>
</dbReference>
<evidence type="ECO:0000259" key="1">
    <source>
        <dbReference type="Pfam" id="PF19054"/>
    </source>
</evidence>
<dbReference type="Pfam" id="PF19054">
    <property type="entry name" value="DUF5753"/>
    <property type="match status" value="1"/>
</dbReference>
<dbReference type="GO" id="GO:0003677">
    <property type="term" value="F:DNA binding"/>
    <property type="evidence" value="ECO:0007669"/>
    <property type="project" value="InterPro"/>
</dbReference>
<accession>A0AA45R2I4</accession>
<dbReference type="InterPro" id="IPR043917">
    <property type="entry name" value="DUF5753"/>
</dbReference>
<dbReference type="SUPFAM" id="SSF47413">
    <property type="entry name" value="lambda repressor-like DNA-binding domains"/>
    <property type="match status" value="1"/>
</dbReference>
<dbReference type="Proteomes" id="UP000677152">
    <property type="component" value="Chromosome"/>
</dbReference>
<sequence>MAVGTTRAKRRLGRHVRPIMERAGVTGPEVARLVRTSKDTVHRLLSGIHLPHYPTFLAIMTVLRATDDEIAEGTSLWERAAQDAVKVEHASALSPGYLRFRRDEGEAHRERALDPMLIPGLLQLGEYADELGRRAPSLTRGKGWAARATAERVDRQALLSRSPVPLDYRPLIDEGALHRVVGGRELMARQLEHLLVVGERENVTIRVLPFSAGAYGSHFGALNLLEYPEPDEPLSVYVESYEGVRAVDDAQVEKTLVAVWEDAARHALDPEESARLIREVRDSRHG</sequence>
<proteinExistence type="predicted"/>
<gene>
    <name evidence="2" type="ORF">KCV87_24100</name>
</gene>
<dbReference type="Gene3D" id="1.10.260.40">
    <property type="entry name" value="lambda repressor-like DNA-binding domains"/>
    <property type="match status" value="1"/>
</dbReference>
<protein>
    <submittedName>
        <fullName evidence="2">Helix-turn-helix domain-containing protein</fullName>
    </submittedName>
</protein>